<evidence type="ECO:0000313" key="1">
    <source>
        <dbReference type="EMBL" id="GAI27501.1"/>
    </source>
</evidence>
<reference evidence="1" key="1">
    <citation type="journal article" date="2014" name="Front. Microbiol.">
        <title>High frequency of phylogenetically diverse reductive dehalogenase-homologous genes in deep subseafloor sedimentary metagenomes.</title>
        <authorList>
            <person name="Kawai M."/>
            <person name="Futagami T."/>
            <person name="Toyoda A."/>
            <person name="Takaki Y."/>
            <person name="Nishi S."/>
            <person name="Hori S."/>
            <person name="Arai W."/>
            <person name="Tsubouchi T."/>
            <person name="Morono Y."/>
            <person name="Uchiyama I."/>
            <person name="Ito T."/>
            <person name="Fujiyama A."/>
            <person name="Inagaki F."/>
            <person name="Takami H."/>
        </authorList>
    </citation>
    <scope>NUCLEOTIDE SEQUENCE</scope>
    <source>
        <strain evidence="1">Expedition CK06-06</strain>
    </source>
</reference>
<name>X1NBG5_9ZZZZ</name>
<protein>
    <submittedName>
        <fullName evidence="1">Uncharacterized protein</fullName>
    </submittedName>
</protein>
<sequence>TAKEIQGIKERLEQEKKARHVLPGRYDELKTLINFLSTWLDWQKYRRKEYNRKEDNQLEDILKKIEAGKEDCYNCENLTKFSRKELRESIAEWKKARAFGLFKNPEDTNPHIARCKIQGLMTEVSILKFHNNCKESYIKI</sequence>
<feature type="non-terminal residue" evidence="1">
    <location>
        <position position="1"/>
    </location>
</feature>
<dbReference type="EMBL" id="BARV01019129">
    <property type="protein sequence ID" value="GAI27501.1"/>
    <property type="molecule type" value="Genomic_DNA"/>
</dbReference>
<gene>
    <name evidence="1" type="ORF">S06H3_32208</name>
</gene>
<comment type="caution">
    <text evidence="1">The sequence shown here is derived from an EMBL/GenBank/DDBJ whole genome shotgun (WGS) entry which is preliminary data.</text>
</comment>
<accession>X1NBG5</accession>
<proteinExistence type="predicted"/>
<organism evidence="1">
    <name type="scientific">marine sediment metagenome</name>
    <dbReference type="NCBI Taxonomy" id="412755"/>
    <lineage>
        <taxon>unclassified sequences</taxon>
        <taxon>metagenomes</taxon>
        <taxon>ecological metagenomes</taxon>
    </lineage>
</organism>
<dbReference type="AlphaFoldDB" id="X1NBG5"/>